<feature type="signal peptide" evidence="1">
    <location>
        <begin position="1"/>
        <end position="21"/>
    </location>
</feature>
<accession>A0A3B0C4L3</accession>
<evidence type="ECO:0000313" key="2">
    <source>
        <dbReference type="EMBL" id="RKN81125.1"/>
    </source>
</evidence>
<dbReference type="Pfam" id="PF14059">
    <property type="entry name" value="DUF4251"/>
    <property type="match status" value="1"/>
</dbReference>
<feature type="chain" id="PRO_5017304261" evidence="1">
    <location>
        <begin position="22"/>
        <end position="183"/>
    </location>
</feature>
<dbReference type="Proteomes" id="UP000276603">
    <property type="component" value="Unassembled WGS sequence"/>
</dbReference>
<dbReference type="OrthoDB" id="1448121at2"/>
<reference evidence="2 3" key="1">
    <citation type="submission" date="2018-10" db="EMBL/GenBank/DDBJ databases">
        <title>Ulvibacterium marinum gen. nov., sp. nov., a novel marine bacterium of the family Flavobacteriaceae, isolated from a culture of the green alga Ulva prolifera.</title>
        <authorList>
            <person name="Zhang Z."/>
        </authorList>
    </citation>
    <scope>NUCLEOTIDE SEQUENCE [LARGE SCALE GENOMIC DNA]</scope>
    <source>
        <strain evidence="2 3">CCMM003</strain>
    </source>
</reference>
<organism evidence="2 3">
    <name type="scientific">Ulvibacterium marinum</name>
    <dbReference type="NCBI Taxonomy" id="2419782"/>
    <lineage>
        <taxon>Bacteria</taxon>
        <taxon>Pseudomonadati</taxon>
        <taxon>Bacteroidota</taxon>
        <taxon>Flavobacteriia</taxon>
        <taxon>Flavobacteriales</taxon>
        <taxon>Flavobacteriaceae</taxon>
        <taxon>Ulvibacterium</taxon>
    </lineage>
</organism>
<dbReference type="RefSeq" id="WP_120711282.1">
    <property type="nucleotide sequence ID" value="NZ_RBCJ01000002.1"/>
</dbReference>
<sequence>MKLKIGIGVLLLMIWACGSSSKTMEPTAESGKLDEMIGQKSFEIVSEWAMPQMTNSMNSISNAGLFPPGSAGSRITLIGNPNYLRVFGDSVSAYLPYYGERQMGGGYNSTTTAIKFKGIPKDFEITKDTKDQSYAVHFEINDKTENYNVNLKLFPNLKGSINVNSSQRFQIRYSGDIEDIAEE</sequence>
<dbReference type="Gene3D" id="2.40.128.410">
    <property type="match status" value="1"/>
</dbReference>
<name>A0A3B0C4L3_9FLAO</name>
<comment type="caution">
    <text evidence="2">The sequence shown here is derived from an EMBL/GenBank/DDBJ whole genome shotgun (WGS) entry which is preliminary data.</text>
</comment>
<dbReference type="AlphaFoldDB" id="A0A3B0C4L3"/>
<gene>
    <name evidence="2" type="ORF">D7Z94_09285</name>
</gene>
<dbReference type="EMBL" id="RBCJ01000002">
    <property type="protein sequence ID" value="RKN81125.1"/>
    <property type="molecule type" value="Genomic_DNA"/>
</dbReference>
<keyword evidence="3" id="KW-1185">Reference proteome</keyword>
<evidence type="ECO:0000313" key="3">
    <source>
        <dbReference type="Proteomes" id="UP000276603"/>
    </source>
</evidence>
<dbReference type="InterPro" id="IPR025347">
    <property type="entry name" value="DUF4251"/>
</dbReference>
<keyword evidence="1" id="KW-0732">Signal</keyword>
<evidence type="ECO:0000256" key="1">
    <source>
        <dbReference type="SAM" id="SignalP"/>
    </source>
</evidence>
<protein>
    <submittedName>
        <fullName evidence="2">DUF4251 domain-containing protein</fullName>
    </submittedName>
</protein>
<proteinExistence type="predicted"/>